<protein>
    <submittedName>
        <fullName evidence="7">Methylmalonyl Co-A mutase-associated GTPase MeaB</fullName>
    </submittedName>
</protein>
<evidence type="ECO:0000256" key="3">
    <source>
        <dbReference type="ARBA" id="ARBA00022801"/>
    </source>
</evidence>
<dbReference type="EMBL" id="JAUHMF010000002">
    <property type="protein sequence ID" value="MDT8898319.1"/>
    <property type="molecule type" value="Genomic_DNA"/>
</dbReference>
<evidence type="ECO:0000313" key="8">
    <source>
        <dbReference type="Proteomes" id="UP001254165"/>
    </source>
</evidence>
<evidence type="ECO:0000256" key="1">
    <source>
        <dbReference type="ARBA" id="ARBA00009625"/>
    </source>
</evidence>
<proteinExistence type="inferred from homology"/>
<feature type="domain" description="AAA+ ATPase" evidence="6">
    <location>
        <begin position="42"/>
        <end position="218"/>
    </location>
</feature>
<dbReference type="InterPro" id="IPR027417">
    <property type="entry name" value="P-loop_NTPase"/>
</dbReference>
<dbReference type="CDD" id="cd03114">
    <property type="entry name" value="MMAA-like"/>
    <property type="match status" value="1"/>
</dbReference>
<dbReference type="SUPFAM" id="SSF52540">
    <property type="entry name" value="P-loop containing nucleoside triphosphate hydrolases"/>
    <property type="match status" value="1"/>
</dbReference>
<comment type="similarity">
    <text evidence="1">Belongs to the SIMIBI class G3E GTPase family. ArgK/MeaB subfamily.</text>
</comment>
<dbReference type="InterPro" id="IPR003593">
    <property type="entry name" value="AAA+_ATPase"/>
</dbReference>
<evidence type="ECO:0000256" key="5">
    <source>
        <dbReference type="ARBA" id="ARBA00023186"/>
    </source>
</evidence>
<dbReference type="Pfam" id="PF03308">
    <property type="entry name" value="MeaB"/>
    <property type="match status" value="1"/>
</dbReference>
<organism evidence="7 8">
    <name type="scientific">Thermanaerothrix solaris</name>
    <dbReference type="NCBI Taxonomy" id="3058434"/>
    <lineage>
        <taxon>Bacteria</taxon>
        <taxon>Bacillati</taxon>
        <taxon>Chloroflexota</taxon>
        <taxon>Anaerolineae</taxon>
        <taxon>Anaerolineales</taxon>
        <taxon>Anaerolineaceae</taxon>
        <taxon>Thermanaerothrix</taxon>
    </lineage>
</organism>
<evidence type="ECO:0000256" key="2">
    <source>
        <dbReference type="ARBA" id="ARBA00022741"/>
    </source>
</evidence>
<evidence type="ECO:0000313" key="7">
    <source>
        <dbReference type="EMBL" id="MDT8898319.1"/>
    </source>
</evidence>
<keyword evidence="8" id="KW-1185">Reference proteome</keyword>
<keyword evidence="3" id="KW-0378">Hydrolase</keyword>
<keyword evidence="5" id="KW-0143">Chaperone</keyword>
<gene>
    <name evidence="7" type="primary">meaB</name>
    <name evidence="7" type="ORF">QYE77_08565</name>
</gene>
<evidence type="ECO:0000256" key="4">
    <source>
        <dbReference type="ARBA" id="ARBA00023134"/>
    </source>
</evidence>
<dbReference type="Proteomes" id="UP001254165">
    <property type="component" value="Unassembled WGS sequence"/>
</dbReference>
<evidence type="ECO:0000259" key="6">
    <source>
        <dbReference type="SMART" id="SM00382"/>
    </source>
</evidence>
<dbReference type="NCBIfam" id="TIGR00750">
    <property type="entry name" value="lao"/>
    <property type="match status" value="1"/>
</dbReference>
<comment type="caution">
    <text evidence="7">The sequence shown here is derived from an EMBL/GenBank/DDBJ whole genome shotgun (WGS) entry which is preliminary data.</text>
</comment>
<dbReference type="PANTHER" id="PTHR43087">
    <property type="entry name" value="LYSINE/ARGININE/ORNITHINE TRANSPORT SYSTEM KINASE"/>
    <property type="match status" value="1"/>
</dbReference>
<keyword evidence="2" id="KW-0547">Nucleotide-binding</keyword>
<keyword evidence="4" id="KW-0342">GTP-binding</keyword>
<dbReference type="InterPro" id="IPR052040">
    <property type="entry name" value="GTPase/Isobutyryl-CoA_mutase"/>
</dbReference>
<accession>A0ABU3NN93</accession>
<reference evidence="7 8" key="1">
    <citation type="submission" date="2023-07" db="EMBL/GenBank/DDBJ databases">
        <title>Novel species of Thermanaerothrix with wide hydrolytic capabilities.</title>
        <authorList>
            <person name="Zayulina K.S."/>
            <person name="Podosokorskaya O.A."/>
            <person name="Elcheninov A.G."/>
        </authorList>
    </citation>
    <scope>NUCLEOTIDE SEQUENCE [LARGE SCALE GENOMIC DNA]</scope>
    <source>
        <strain evidence="7 8">4228-RoL</strain>
    </source>
</reference>
<dbReference type="PANTHER" id="PTHR43087:SF1">
    <property type="entry name" value="LAO_AO TRANSPORT SYSTEM ATPASE"/>
    <property type="match status" value="1"/>
</dbReference>
<dbReference type="RefSeq" id="WP_315624978.1">
    <property type="nucleotide sequence ID" value="NZ_JAUHMF010000002.1"/>
</dbReference>
<name>A0ABU3NN93_9CHLR</name>
<dbReference type="SMART" id="SM00382">
    <property type="entry name" value="AAA"/>
    <property type="match status" value="1"/>
</dbReference>
<dbReference type="InterPro" id="IPR005129">
    <property type="entry name" value="GTPase_ArgK"/>
</dbReference>
<dbReference type="Gene3D" id="3.40.50.300">
    <property type="entry name" value="P-loop containing nucleotide triphosphate hydrolases"/>
    <property type="match status" value="1"/>
</dbReference>
<sequence>MQMVEAILAGQRLALARLLTLIENDAPEGWAMLDALYPRTGQAHLIGVTGAPGVGKSSLVNQIARALRHPQDGEPPQTVAIVAVDPTSPFSGGALLGDRVRMRDLSGDPGVFIRSMASRGALGGLAPTTAAVVQVLDAAGFKVILIETVGAGQAEVEIARLAHTTIVVEAPGGGDDIQAIKAGLLEIADLLVINKADRPGADLTERALRSMLELGYPRGHHHPEEWAVATTQPKETWVPPILRTVATEGKGIPEVVRALRAHADYLRASSQWQAREQARLKDILDHMLQAALLARWQAGLPHGFYQEVVQRLLRRELSPHQALEVLLNQMPIPSAENSRLVP</sequence>